<organism evidence="2 3">
    <name type="scientific">Colletotrichum fructicola (strain Nara gc5)</name>
    <name type="common">Anthracnose fungus</name>
    <name type="synonym">Colletotrichum gloeosporioides (strain Nara gc5)</name>
    <dbReference type="NCBI Taxonomy" id="1213859"/>
    <lineage>
        <taxon>Eukaryota</taxon>
        <taxon>Fungi</taxon>
        <taxon>Dikarya</taxon>
        <taxon>Ascomycota</taxon>
        <taxon>Pezizomycotina</taxon>
        <taxon>Sordariomycetes</taxon>
        <taxon>Hypocreomycetidae</taxon>
        <taxon>Glomerellales</taxon>
        <taxon>Glomerellaceae</taxon>
        <taxon>Colletotrichum</taxon>
        <taxon>Colletotrichum gloeosporioides species complex</taxon>
    </lineage>
</organism>
<proteinExistence type="predicted"/>
<keyword evidence="1" id="KW-1133">Transmembrane helix</keyword>
<dbReference type="InParanoid" id="A0A7J6IME3"/>
<protein>
    <submittedName>
        <fullName evidence="2">Uncharacterized protein</fullName>
    </submittedName>
</protein>
<feature type="transmembrane region" description="Helical" evidence="1">
    <location>
        <begin position="40"/>
        <end position="61"/>
    </location>
</feature>
<evidence type="ECO:0000313" key="3">
    <source>
        <dbReference type="Proteomes" id="UP000011096"/>
    </source>
</evidence>
<reference evidence="2 3" key="2">
    <citation type="submission" date="2020-04" db="EMBL/GenBank/DDBJ databases">
        <title>Genome sequencing and assembly of multiple isolates from the Colletotrichum gloeosporioides species complex.</title>
        <authorList>
            <person name="Gan P."/>
            <person name="Shirasu K."/>
        </authorList>
    </citation>
    <scope>NUCLEOTIDE SEQUENCE [LARGE SCALE GENOMIC DNA]</scope>
    <source>
        <strain evidence="2 3">Nara gc5</strain>
    </source>
</reference>
<dbReference type="RefSeq" id="XP_031884817.1">
    <property type="nucleotide sequence ID" value="XM_032036271.1"/>
</dbReference>
<dbReference type="Proteomes" id="UP000011096">
    <property type="component" value="Unassembled WGS sequence"/>
</dbReference>
<name>A0A7J6IME3_COLFN</name>
<accession>A0A7J6IME3</accession>
<dbReference type="AlphaFoldDB" id="A0A7J6IME3"/>
<gene>
    <name evidence="2" type="ORF">CGGC5_v013521</name>
</gene>
<dbReference type="OrthoDB" id="5403641at2759"/>
<evidence type="ECO:0000256" key="1">
    <source>
        <dbReference type="SAM" id="Phobius"/>
    </source>
</evidence>
<keyword evidence="3" id="KW-1185">Reference proteome</keyword>
<comment type="caution">
    <text evidence="2">The sequence shown here is derived from an EMBL/GenBank/DDBJ whole genome shotgun (WGS) entry which is preliminary data.</text>
</comment>
<reference evidence="2 3" key="1">
    <citation type="submission" date="2012-08" db="EMBL/GenBank/DDBJ databases">
        <authorList>
            <person name="Gan P.H.P."/>
            <person name="Ikeda K."/>
            <person name="Irieda H."/>
            <person name="Narusaka M."/>
            <person name="O'Connell R.J."/>
            <person name="Narusaka Y."/>
            <person name="Takano Y."/>
            <person name="Kubo Y."/>
            <person name="Shirasu K."/>
        </authorList>
    </citation>
    <scope>NUCLEOTIDE SEQUENCE [LARGE SCALE GENOMIC DNA]</scope>
    <source>
        <strain evidence="2 3">Nara gc5</strain>
    </source>
</reference>
<dbReference type="EMBL" id="ANPB02000008">
    <property type="protein sequence ID" value="KAF4477411.1"/>
    <property type="molecule type" value="Genomic_DNA"/>
</dbReference>
<sequence>MQEYAMTEYSQNAQPHFNLLRILGGWGNVNGPGLFMLRSMLAGTATAAVVGLAASFVGASIWGTAGLPFIVGSSLGFVLGSTRWYVAASQEALLQLDKYPSILRLHLVSNFPWKPELGRLGVEWYTARRFSSNWQMKSMLIAAWLTAQPALDEIRNRRETELVEAYSRQRILERVNSSEREDQDDGEDS</sequence>
<keyword evidence="1" id="KW-0472">Membrane</keyword>
<evidence type="ECO:0000313" key="2">
    <source>
        <dbReference type="EMBL" id="KAF4477411.1"/>
    </source>
</evidence>
<keyword evidence="1" id="KW-0812">Transmembrane</keyword>
<dbReference type="GeneID" id="43620268"/>